<evidence type="ECO:0000256" key="2">
    <source>
        <dbReference type="ARBA" id="ARBA00022737"/>
    </source>
</evidence>
<dbReference type="Gene3D" id="3.30.710.10">
    <property type="entry name" value="Potassium Channel Kv1.1, Chain A"/>
    <property type="match status" value="3"/>
</dbReference>
<protein>
    <recommendedName>
        <fullName evidence="3">BTB domain-containing protein</fullName>
    </recommendedName>
</protein>
<proteinExistence type="predicted"/>
<dbReference type="InterPro" id="IPR011333">
    <property type="entry name" value="SKP1/BTB/POZ_sf"/>
</dbReference>
<dbReference type="PROSITE" id="PS50097">
    <property type="entry name" value="BTB"/>
    <property type="match status" value="3"/>
</dbReference>
<accession>A0AAU9XRF8</accession>
<dbReference type="SMART" id="SM00225">
    <property type="entry name" value="BTB"/>
    <property type="match status" value="3"/>
</dbReference>
<dbReference type="SMART" id="SM00875">
    <property type="entry name" value="BACK"/>
    <property type="match status" value="3"/>
</dbReference>
<evidence type="ECO:0000313" key="4">
    <source>
        <dbReference type="EMBL" id="CAH3154345.1"/>
    </source>
</evidence>
<dbReference type="Pfam" id="PF01344">
    <property type="entry name" value="Kelch_1"/>
    <property type="match status" value="1"/>
</dbReference>
<feature type="domain" description="BTB" evidence="3">
    <location>
        <begin position="1143"/>
        <end position="1205"/>
    </location>
</feature>
<keyword evidence="2" id="KW-0677">Repeat</keyword>
<sequence>MATTTAEEAEEKTYEDFKDELLQKLHELRETNILCDTIIRAQGQDFPAHKCVLSAASPYFRGMFSSDLREKESNLVELQDIKSSTLSDVLRYIYTGTTRIDSSNAKDLVITADYLIIPSLKTRATLFLEGTLNASNCLAFESFASRYNCESLKKIAAAYKMEHFVDVTKSEDFRLLDVEKVKELICMDEINVAEEEEVYEAVMAWYRLRKILDEELVSKDPICMKEVITALDLSLFPEYFQDTKLNPRLSLGKYEQVVVLTDKYRKSTNQNTPGFVLSNFKWVSLPRMPLSSSPRSAAVCGGQLYVMGGKNSNSVCCFNPNQIKWSTLNMKMDSKNCTVTSFNEELYVIGGEDSWHDVQIYDAVFNKWRQGVSMETARAEHNAVVLQEHIYVIAGHNGEVCQSSADCYNPLTDQWTEISGMSKVRRCAAAVAVGRNLFVVGGFGDMTPVTIEPSCEIFDPKANQWSLVSSLSIPRAASGIGSIGNTVYLFGGEDEEYHRKEVLCCFIGENKWYVISAIPSDDCSFLQASLLKLPKDDPLKNFMPTTMATITAEEAEEETFEDFKDEFLQKLNELRETNILCDTIIRAQGQDFPAHKCVLSAASPYFRAIFTSELKEKESNLVELLDMKSSTISDLLRFIYTGGTRIDSSNAKDLVMTADYLIIPRLKTRAILFLEGTLNASNCLAYESFASRYNCESLKKAAVAYKMEHFVDVARSEDFRLLDVEKVKELICMDEINVAEEEPVYEAVMAWVKHDLSSRETLLKDLLKFVRLSSISKYRLRKILDEELISKDPICMKEVITALDLSLFPEYFQDTTLNPRLCLAKYEQVVILTGGEDTNGPNDYSQCFVLSCSKWLSLPVMPPCSPRSAAVCGGQLYAMGEKKKTSVCCFNPNQFKWSTLDLKMDRRGSTVTSFNEELYVIGGEGSWRDVQIYDPVFNKWRQGGSMKTSRAGHSAVVLQEHIYVIAGHNGEVCQSSADCYNPVTDLWTEISGMSKARRYAAAVAVGRNLFVVGGFGDMTRLTIEPSCEIFDPGAIQWSLVPSLSIPRAASGIVSTGDKVYLFGGEDDSHYQSQVMCCEMGEKKWYEISLIPNGGYSFLQASLLKVPKEVILSNSEKDGELTFDGYKDELLHKLNELRETNTLCDATIRVQGQDFPAHRCVLSAASSYFRGMFTSPLRERKSGLVELREIKSSTFGDVLWFIYTGEEVSTTFANAQDLVMAADYLIMPSLKAKAAFFLESTLNATNCMALESFASRYNCETLKQAAVTYKVKHFVRVTQSEDFRKLNLEKVKELICMDEINVAEEEEVYEAVMAWLKHDLPSRECLLLELLQCVRWFSMSKYTMRKILHEELIRKNLTCTRLVVDALDLVVFPACSQDTSQRSRLSLSGYENVVILTGSEDDFPEETCDCFVPASNTWVSLPNIPIPRVHHGAAVCGGVLYVMGGSESTPVCCFNPKENEWSTLDTTLRRKGCTVTSLNEELYVIGGEYSWRDVEIFNPVLNKWRKGESMETSRAGHCAVALQEHIYVIAGHNGVNCLNSAECYNPSTDQWTEIASMSNVRRSAAAVAVGTKVFVFGGYADNVLGVIEPSCEIFDSSTSQWSLIPSLRLPRAGSGIVSIGDTVYVFGGEGVVVDDEEVYLKEDLGDVQCFDIGTNRWHRISFIPCGECSYVQASLLKVPKSLLITSD</sequence>
<dbReference type="SUPFAM" id="SSF117281">
    <property type="entry name" value="Kelch motif"/>
    <property type="match status" value="3"/>
</dbReference>
<feature type="domain" description="BTB" evidence="3">
    <location>
        <begin position="581"/>
        <end position="648"/>
    </location>
</feature>
<reference evidence="4 5" key="1">
    <citation type="submission" date="2022-05" db="EMBL/GenBank/DDBJ databases">
        <authorList>
            <consortium name="Genoscope - CEA"/>
            <person name="William W."/>
        </authorList>
    </citation>
    <scope>NUCLEOTIDE SEQUENCE [LARGE SCALE GENOMIC DNA]</scope>
</reference>
<dbReference type="Pfam" id="PF07707">
    <property type="entry name" value="BACK"/>
    <property type="match status" value="3"/>
</dbReference>
<dbReference type="CDD" id="cd18186">
    <property type="entry name" value="BTB_POZ_ZBTB_KLHL-like"/>
    <property type="match status" value="1"/>
</dbReference>
<dbReference type="Gene3D" id="2.120.10.80">
    <property type="entry name" value="Kelch-type beta propeller"/>
    <property type="match status" value="3"/>
</dbReference>
<dbReference type="SUPFAM" id="SSF54695">
    <property type="entry name" value="POZ domain"/>
    <property type="match status" value="3"/>
</dbReference>
<evidence type="ECO:0000256" key="1">
    <source>
        <dbReference type="ARBA" id="ARBA00022441"/>
    </source>
</evidence>
<evidence type="ECO:0000259" key="3">
    <source>
        <dbReference type="PROSITE" id="PS50097"/>
    </source>
</evidence>
<dbReference type="InterPro" id="IPR015915">
    <property type="entry name" value="Kelch-typ_b-propeller"/>
</dbReference>
<dbReference type="Pfam" id="PF24681">
    <property type="entry name" value="Kelch_KLHDC2_KLHL20_DRC7"/>
    <property type="match status" value="3"/>
</dbReference>
<dbReference type="SMART" id="SM00612">
    <property type="entry name" value="Kelch"/>
    <property type="match status" value="12"/>
</dbReference>
<evidence type="ECO:0000313" key="5">
    <source>
        <dbReference type="Proteomes" id="UP001159428"/>
    </source>
</evidence>
<dbReference type="Proteomes" id="UP001159428">
    <property type="component" value="Unassembled WGS sequence"/>
</dbReference>
<dbReference type="Pfam" id="PF00651">
    <property type="entry name" value="BTB"/>
    <property type="match status" value="3"/>
</dbReference>
<dbReference type="PANTHER" id="PTHR45632:SF30">
    <property type="entry name" value="BTB DOMAIN-CONTAINING PROTEIN"/>
    <property type="match status" value="1"/>
</dbReference>
<gene>
    <name evidence="4" type="ORF">PMEA_00027522</name>
</gene>
<dbReference type="FunFam" id="1.25.40.420:FF:000001">
    <property type="entry name" value="Kelch-like family member 12"/>
    <property type="match status" value="2"/>
</dbReference>
<dbReference type="InterPro" id="IPR011705">
    <property type="entry name" value="BACK"/>
</dbReference>
<dbReference type="EMBL" id="CALNXJ010000055">
    <property type="protein sequence ID" value="CAH3154345.1"/>
    <property type="molecule type" value="Genomic_DNA"/>
</dbReference>
<name>A0AAU9XRF8_9CNID</name>
<keyword evidence="1" id="KW-0880">Kelch repeat</keyword>
<dbReference type="Gene3D" id="1.25.40.420">
    <property type="match status" value="3"/>
</dbReference>
<dbReference type="InterPro" id="IPR006652">
    <property type="entry name" value="Kelch_1"/>
</dbReference>
<feature type="domain" description="BTB" evidence="3">
    <location>
        <begin position="35"/>
        <end position="102"/>
    </location>
</feature>
<comment type="caution">
    <text evidence="4">The sequence shown here is derived from an EMBL/GenBank/DDBJ whole genome shotgun (WGS) entry which is preliminary data.</text>
</comment>
<dbReference type="PANTHER" id="PTHR45632">
    <property type="entry name" value="LD33804P"/>
    <property type="match status" value="1"/>
</dbReference>
<dbReference type="InterPro" id="IPR000210">
    <property type="entry name" value="BTB/POZ_dom"/>
</dbReference>
<organism evidence="4 5">
    <name type="scientific">Pocillopora meandrina</name>
    <dbReference type="NCBI Taxonomy" id="46732"/>
    <lineage>
        <taxon>Eukaryota</taxon>
        <taxon>Metazoa</taxon>
        <taxon>Cnidaria</taxon>
        <taxon>Anthozoa</taxon>
        <taxon>Hexacorallia</taxon>
        <taxon>Scleractinia</taxon>
        <taxon>Astrocoeniina</taxon>
        <taxon>Pocilloporidae</taxon>
        <taxon>Pocillopora</taxon>
    </lineage>
</organism>
<keyword evidence="5" id="KW-1185">Reference proteome</keyword>